<sequence length="62" mass="7458">MASMAYLNPHRKMRLRDTGLDGQRKHRLRRRKLTAPQREQIRRRAVNQVGGERETELFAPFR</sequence>
<reference evidence="1" key="1">
    <citation type="submission" date="2010-01" db="EMBL/GenBank/DDBJ databases">
        <title>Genome fragments of uncultured bacteria from the North Pacific subtropical Gyre.</title>
        <authorList>
            <person name="Pham V.D."/>
            <person name="Delong E.F."/>
        </authorList>
    </citation>
    <scope>NUCLEOTIDE SEQUENCE</scope>
</reference>
<protein>
    <submittedName>
        <fullName evidence="1">Uncharacterized protein</fullName>
    </submittedName>
</protein>
<dbReference type="AlphaFoldDB" id="E7C8S5"/>
<accession>E7C8S5</accession>
<name>E7C8S5_9GAMM</name>
<proteinExistence type="predicted"/>
<evidence type="ECO:0000313" key="1">
    <source>
        <dbReference type="EMBL" id="ADI23849.1"/>
    </source>
</evidence>
<organism evidence="1">
    <name type="scientific">uncultured gamma proteobacterium HF4000_48E10</name>
    <dbReference type="NCBI Taxonomy" id="723583"/>
    <lineage>
        <taxon>Bacteria</taxon>
        <taxon>Pseudomonadati</taxon>
        <taxon>Pseudomonadota</taxon>
        <taxon>Gammaproteobacteria</taxon>
        <taxon>environmental samples</taxon>
    </lineage>
</organism>
<dbReference type="EMBL" id="GU568025">
    <property type="protein sequence ID" value="ADI23849.1"/>
    <property type="molecule type" value="Genomic_DNA"/>
</dbReference>